<keyword evidence="1" id="KW-0479">Metal-binding</keyword>
<proteinExistence type="predicted"/>
<dbReference type="AlphaFoldDB" id="A0A370TNU8"/>
<evidence type="ECO:0000313" key="5">
    <source>
        <dbReference type="EMBL" id="RDL37191.1"/>
    </source>
</evidence>
<dbReference type="RefSeq" id="XP_031869847.1">
    <property type="nucleotide sequence ID" value="XM_032013247.1"/>
</dbReference>
<dbReference type="PANTHER" id="PTHR12197:SF251">
    <property type="entry name" value="EG:BACR7C10.4 PROTEIN"/>
    <property type="match status" value="1"/>
</dbReference>
<evidence type="ECO:0000256" key="2">
    <source>
        <dbReference type="ARBA" id="ARBA00022771"/>
    </source>
</evidence>
<dbReference type="InterPro" id="IPR001214">
    <property type="entry name" value="SET_dom"/>
</dbReference>
<dbReference type="InterPro" id="IPR050869">
    <property type="entry name" value="H3K4_H4K5_MeTrfase"/>
</dbReference>
<dbReference type="Gene3D" id="6.10.140.2220">
    <property type="match status" value="1"/>
</dbReference>
<protein>
    <recommendedName>
        <fullName evidence="4">SET domain-containing protein</fullName>
    </recommendedName>
</protein>
<keyword evidence="6" id="KW-1185">Reference proteome</keyword>
<gene>
    <name evidence="5" type="ORF">BP5553_04624</name>
</gene>
<keyword evidence="3" id="KW-0862">Zinc</keyword>
<keyword evidence="2" id="KW-0863">Zinc-finger</keyword>
<dbReference type="InterPro" id="IPR002893">
    <property type="entry name" value="Znf_MYND"/>
</dbReference>
<dbReference type="SUPFAM" id="SSF48452">
    <property type="entry name" value="TPR-like"/>
    <property type="match status" value="1"/>
</dbReference>
<comment type="caution">
    <text evidence="5">The sequence shown here is derived from an EMBL/GenBank/DDBJ whole genome shotgun (WGS) entry which is preliminary data.</text>
</comment>
<dbReference type="EMBL" id="NPIC01000003">
    <property type="protein sequence ID" value="RDL37191.1"/>
    <property type="molecule type" value="Genomic_DNA"/>
</dbReference>
<dbReference type="PROSITE" id="PS50280">
    <property type="entry name" value="SET"/>
    <property type="match status" value="1"/>
</dbReference>
<dbReference type="GO" id="GO:0005634">
    <property type="term" value="C:nucleus"/>
    <property type="evidence" value="ECO:0007669"/>
    <property type="project" value="TreeGrafter"/>
</dbReference>
<dbReference type="STRING" id="2656787.A0A370TNU8"/>
<dbReference type="InterPro" id="IPR046341">
    <property type="entry name" value="SET_dom_sf"/>
</dbReference>
<evidence type="ECO:0000256" key="3">
    <source>
        <dbReference type="ARBA" id="ARBA00022833"/>
    </source>
</evidence>
<name>A0A370TNU8_9HELO</name>
<evidence type="ECO:0000259" key="4">
    <source>
        <dbReference type="PROSITE" id="PS50280"/>
    </source>
</evidence>
<sequence length="535" mass="60025">MMERSWEFGAWRPTISPSQMNWKAPEVKEVQELRDILIDQAKDVVDKTYLPSVWARRGKTLLILGYPELSAADAYKAIRLCDAGLCHDSTTGLKVRLIVGMWIMLQSSELSSWTASTPARECQRRVADRLKDDRNEAYKLLLSALRYTQDNREAVNVCHEAQMLYPHDLAFAETLAAIQKRIRSREGALKKSGMTAADIEAQMRVGCIRFKQYPWMSPSLLRRSPDLVSACNAALESYSTCIEMKESSIGESGTAANNDNSTKCFGYFATRDIQAGELVLAAPTALGVYNRQTTARCYNCSKNLNPSYVAGFPCCSAIRFCSSECRRIAEETYHKILCGKDFGVIYKDAERACDTEDPAINVLFWLRLLACCVQEGGHPLEMPQMARLVAQYGTDINVGWSLRANVVGPLQILESFGVDIFADARYESWVLETMWHRVKNNYNSMGINGELFVYLNEHYSGFNHSCHSPPMVAARSMISTAELGAMRYIRKGEEVLTTYLGREKLAAPKEMQVSWGLEKAEAKDVGPLISQSISF</sequence>
<dbReference type="Gene3D" id="1.10.220.160">
    <property type="match status" value="1"/>
</dbReference>
<feature type="domain" description="SET" evidence="4">
    <location>
        <begin position="240"/>
        <end position="500"/>
    </location>
</feature>
<evidence type="ECO:0000256" key="1">
    <source>
        <dbReference type="ARBA" id="ARBA00022723"/>
    </source>
</evidence>
<organism evidence="5 6">
    <name type="scientific">Venustampulla echinocandica</name>
    <dbReference type="NCBI Taxonomy" id="2656787"/>
    <lineage>
        <taxon>Eukaryota</taxon>
        <taxon>Fungi</taxon>
        <taxon>Dikarya</taxon>
        <taxon>Ascomycota</taxon>
        <taxon>Pezizomycotina</taxon>
        <taxon>Leotiomycetes</taxon>
        <taxon>Helotiales</taxon>
        <taxon>Pleuroascaceae</taxon>
        <taxon>Venustampulla</taxon>
    </lineage>
</organism>
<dbReference type="GeneID" id="43597473"/>
<dbReference type="Proteomes" id="UP000254866">
    <property type="component" value="Unassembled WGS sequence"/>
</dbReference>
<dbReference type="PROSITE" id="PS01360">
    <property type="entry name" value="ZF_MYND_1"/>
    <property type="match status" value="1"/>
</dbReference>
<dbReference type="Pfam" id="PF00856">
    <property type="entry name" value="SET"/>
    <property type="match status" value="1"/>
</dbReference>
<accession>A0A370TNU8</accession>
<dbReference type="InterPro" id="IPR011990">
    <property type="entry name" value="TPR-like_helical_dom_sf"/>
</dbReference>
<dbReference type="GO" id="GO:0008270">
    <property type="term" value="F:zinc ion binding"/>
    <property type="evidence" value="ECO:0007669"/>
    <property type="project" value="UniProtKB-KW"/>
</dbReference>
<dbReference type="SUPFAM" id="SSF82199">
    <property type="entry name" value="SET domain"/>
    <property type="match status" value="1"/>
</dbReference>
<reference evidence="5 6" key="1">
    <citation type="journal article" date="2018" name="IMA Fungus">
        <title>IMA Genome-F 9: Draft genome sequence of Annulohypoxylon stygium, Aspergillus mulundensis, Berkeleyomyces basicola (syn. Thielaviopsis basicola), Ceratocystis smalleyi, two Cercospora beticola strains, Coleophoma cylindrospora, Fusarium fracticaudum, Phialophora cf. hyalina, and Morchella septimelata.</title>
        <authorList>
            <person name="Wingfield B.D."/>
            <person name="Bills G.F."/>
            <person name="Dong Y."/>
            <person name="Huang W."/>
            <person name="Nel W.J."/>
            <person name="Swalarsk-Parry B.S."/>
            <person name="Vaghefi N."/>
            <person name="Wilken P.M."/>
            <person name="An Z."/>
            <person name="de Beer Z.W."/>
            <person name="De Vos L."/>
            <person name="Chen L."/>
            <person name="Duong T.A."/>
            <person name="Gao Y."/>
            <person name="Hammerbacher A."/>
            <person name="Kikkert J.R."/>
            <person name="Li Y."/>
            <person name="Li H."/>
            <person name="Li K."/>
            <person name="Li Q."/>
            <person name="Liu X."/>
            <person name="Ma X."/>
            <person name="Naidoo K."/>
            <person name="Pethybridge S.J."/>
            <person name="Sun J."/>
            <person name="Steenkamp E.T."/>
            <person name="van der Nest M.A."/>
            <person name="van Wyk S."/>
            <person name="Wingfield M.J."/>
            <person name="Xiong C."/>
            <person name="Yue Q."/>
            <person name="Zhang X."/>
        </authorList>
    </citation>
    <scope>NUCLEOTIDE SEQUENCE [LARGE SCALE GENOMIC DNA]</scope>
    <source>
        <strain evidence="5 6">BP 5553</strain>
    </source>
</reference>
<dbReference type="PANTHER" id="PTHR12197">
    <property type="entry name" value="HISTONE-LYSINE N-METHYLTRANSFERASE SMYD"/>
    <property type="match status" value="1"/>
</dbReference>
<dbReference type="OrthoDB" id="438641at2759"/>
<evidence type="ECO:0000313" key="6">
    <source>
        <dbReference type="Proteomes" id="UP000254866"/>
    </source>
</evidence>
<dbReference type="Gene3D" id="2.170.270.10">
    <property type="entry name" value="SET domain"/>
    <property type="match status" value="1"/>
</dbReference>